<evidence type="ECO:0000313" key="2">
    <source>
        <dbReference type="Proteomes" id="UP001629953"/>
    </source>
</evidence>
<gene>
    <name evidence="1" type="ORF">ABUE30_05490</name>
</gene>
<dbReference type="EC" id="2.4.-.-" evidence="1"/>
<reference evidence="1 2" key="1">
    <citation type="journal article" date="2013" name="Int. J. Syst. Evol. Microbiol.">
        <title>Celerinatantimonas yamalensis sp. nov., a cold-adapted diazotrophic bacterium from a cold permafrost brine.</title>
        <authorList>
            <person name="Shcherbakova V."/>
            <person name="Chuvilskaya N."/>
            <person name="Rivkina E."/>
            <person name="Demidov N."/>
            <person name="Uchaeva V."/>
            <person name="Suetin S."/>
            <person name="Suzina N."/>
            <person name="Gilichinsky D."/>
        </authorList>
    </citation>
    <scope>NUCLEOTIDE SEQUENCE [LARGE SCALE GENOMIC DNA]</scope>
    <source>
        <strain evidence="1 2">C7</strain>
    </source>
</reference>
<keyword evidence="2" id="KW-1185">Reference proteome</keyword>
<dbReference type="EMBL" id="JBEQCT010000002">
    <property type="protein sequence ID" value="MFM2484524.1"/>
    <property type="molecule type" value="Genomic_DNA"/>
</dbReference>
<name>A0ABW9G557_9GAMM</name>
<dbReference type="Gene3D" id="3.40.50.2000">
    <property type="entry name" value="Glycogen Phosphorylase B"/>
    <property type="match status" value="1"/>
</dbReference>
<dbReference type="Proteomes" id="UP001629953">
    <property type="component" value="Unassembled WGS sequence"/>
</dbReference>
<comment type="caution">
    <text evidence="1">The sequence shown here is derived from an EMBL/GenBank/DDBJ whole genome shotgun (WGS) entry which is preliminary data.</text>
</comment>
<dbReference type="RefSeq" id="WP_408622708.1">
    <property type="nucleotide sequence ID" value="NZ_JBEQCT010000002.1"/>
</dbReference>
<organism evidence="1 2">
    <name type="scientific">Celerinatantimonas yamalensis</name>
    <dbReference type="NCBI Taxonomy" id="559956"/>
    <lineage>
        <taxon>Bacteria</taxon>
        <taxon>Pseudomonadati</taxon>
        <taxon>Pseudomonadota</taxon>
        <taxon>Gammaproteobacteria</taxon>
        <taxon>Celerinatantimonadaceae</taxon>
        <taxon>Celerinatantimonas</taxon>
    </lineage>
</organism>
<accession>A0ABW9G557</accession>
<dbReference type="GO" id="GO:0016757">
    <property type="term" value="F:glycosyltransferase activity"/>
    <property type="evidence" value="ECO:0007669"/>
    <property type="project" value="UniProtKB-KW"/>
</dbReference>
<proteinExistence type="predicted"/>
<dbReference type="SUPFAM" id="SSF53756">
    <property type="entry name" value="UDP-Glycosyltransferase/glycogen phosphorylase"/>
    <property type="match status" value="1"/>
</dbReference>
<keyword evidence="1" id="KW-0328">Glycosyltransferase</keyword>
<keyword evidence="1" id="KW-0808">Transferase</keyword>
<dbReference type="Pfam" id="PF13692">
    <property type="entry name" value="Glyco_trans_1_4"/>
    <property type="match status" value="1"/>
</dbReference>
<sequence length="378" mass="44332">MSISQNIKSNKFITKIKKIKEYIIRMMQISNPYKIYFPYKTNLIHPAFDKLKNNPPIKYSNRKNAHLLHLVMGGSKKDLERNYILEIIDHAFSIIASYEVFIREPVEYYNRREKIKELYLSAKIKKIIFISNGQREIFKYYFPHNEILDKSVVMPLPWKDNIKIGKKEKTESIGFLFIASNFHTKGVAIVLKAWENFRYLDRTNATLTLVSHDIPKEVENKLHESIKLVKQAPLSSELKNKLYKNSDVVLALTLTDGITAIEGTSYGKPIIIYRTQHSKDFIDNENGVEIDVPINVYDVEKYGIVWKTKKEFDEVVKKYIKNGAFDSTIDGLVNTFSIYSEDRELLEKQTKNAIEKYYKDYTIENRNKKLLEIYNNVK</sequence>
<evidence type="ECO:0000313" key="1">
    <source>
        <dbReference type="EMBL" id="MFM2484524.1"/>
    </source>
</evidence>
<protein>
    <submittedName>
        <fullName evidence="1">Glycosyltransferase</fullName>
        <ecNumber evidence="1">2.4.-.-</ecNumber>
    </submittedName>
</protein>